<comment type="caution">
    <text evidence="4">The sequence shown here is derived from an EMBL/GenBank/DDBJ whole genome shotgun (WGS) entry which is preliminary data.</text>
</comment>
<gene>
    <name evidence="4" type="ORF">Taro_041484</name>
</gene>
<feature type="domain" description="CCHC-type" evidence="3">
    <location>
        <begin position="75"/>
        <end position="91"/>
    </location>
</feature>
<dbReference type="GO" id="GO:0008270">
    <property type="term" value="F:zinc ion binding"/>
    <property type="evidence" value="ECO:0007669"/>
    <property type="project" value="UniProtKB-KW"/>
</dbReference>
<dbReference type="AlphaFoldDB" id="A0A843WPZ9"/>
<protein>
    <recommendedName>
        <fullName evidence="3">CCHC-type domain-containing protein</fullName>
    </recommendedName>
</protein>
<dbReference type="Gene3D" id="4.10.60.10">
    <property type="entry name" value="Zinc finger, CCHC-type"/>
    <property type="match status" value="1"/>
</dbReference>
<name>A0A843WPZ9_COLES</name>
<reference evidence="4" key="1">
    <citation type="submission" date="2017-07" db="EMBL/GenBank/DDBJ databases">
        <title>Taro Niue Genome Assembly and Annotation.</title>
        <authorList>
            <person name="Atibalentja N."/>
            <person name="Keating K."/>
            <person name="Fields C.J."/>
        </authorList>
    </citation>
    <scope>NUCLEOTIDE SEQUENCE</scope>
    <source>
        <strain evidence="4">Niue_2</strain>
        <tissue evidence="4">Leaf</tissue>
    </source>
</reference>
<evidence type="ECO:0000313" key="4">
    <source>
        <dbReference type="EMBL" id="MQM08628.1"/>
    </source>
</evidence>
<dbReference type="InterPro" id="IPR001878">
    <property type="entry name" value="Znf_CCHC"/>
</dbReference>
<accession>A0A843WPZ9</accession>
<keyword evidence="1" id="KW-0862">Zinc</keyword>
<dbReference type="SUPFAM" id="SSF57756">
    <property type="entry name" value="Retrovirus zinc finger-like domains"/>
    <property type="match status" value="1"/>
</dbReference>
<dbReference type="EMBL" id="NMUH01004167">
    <property type="protein sequence ID" value="MQM08628.1"/>
    <property type="molecule type" value="Genomic_DNA"/>
</dbReference>
<dbReference type="Proteomes" id="UP000652761">
    <property type="component" value="Unassembled WGS sequence"/>
</dbReference>
<organism evidence="4 5">
    <name type="scientific">Colocasia esculenta</name>
    <name type="common">Wild taro</name>
    <name type="synonym">Arum esculentum</name>
    <dbReference type="NCBI Taxonomy" id="4460"/>
    <lineage>
        <taxon>Eukaryota</taxon>
        <taxon>Viridiplantae</taxon>
        <taxon>Streptophyta</taxon>
        <taxon>Embryophyta</taxon>
        <taxon>Tracheophyta</taxon>
        <taxon>Spermatophyta</taxon>
        <taxon>Magnoliopsida</taxon>
        <taxon>Liliopsida</taxon>
        <taxon>Araceae</taxon>
        <taxon>Aroideae</taxon>
        <taxon>Colocasieae</taxon>
        <taxon>Colocasia</taxon>
    </lineage>
</organism>
<evidence type="ECO:0000313" key="5">
    <source>
        <dbReference type="Proteomes" id="UP000652761"/>
    </source>
</evidence>
<evidence type="ECO:0000256" key="2">
    <source>
        <dbReference type="SAM" id="MobiDB-lite"/>
    </source>
</evidence>
<dbReference type="GO" id="GO:0003676">
    <property type="term" value="F:nucleic acid binding"/>
    <property type="evidence" value="ECO:0007669"/>
    <property type="project" value="InterPro"/>
</dbReference>
<keyword evidence="1" id="KW-0863">Zinc-finger</keyword>
<dbReference type="PROSITE" id="PS50158">
    <property type="entry name" value="ZF_CCHC"/>
    <property type="match status" value="1"/>
</dbReference>
<proteinExistence type="predicted"/>
<evidence type="ECO:0000259" key="3">
    <source>
        <dbReference type="PROSITE" id="PS50158"/>
    </source>
</evidence>
<feature type="compositionally biased region" description="Polar residues" evidence="2">
    <location>
        <begin position="31"/>
        <end position="49"/>
    </location>
</feature>
<feature type="region of interest" description="Disordered" evidence="2">
    <location>
        <begin position="108"/>
        <end position="135"/>
    </location>
</feature>
<keyword evidence="5" id="KW-1185">Reference proteome</keyword>
<keyword evidence="1" id="KW-0479">Metal-binding</keyword>
<dbReference type="InterPro" id="IPR036875">
    <property type="entry name" value="Znf_CCHC_sf"/>
</dbReference>
<feature type="compositionally biased region" description="Basic and acidic residues" evidence="2">
    <location>
        <begin position="122"/>
        <end position="131"/>
    </location>
</feature>
<sequence length="152" mass="17150">MKSYQEEKKAQRKKLPKPFQRQNMKMKRLMENQQPAIVPTKSTPQSVASPASEKPECVHCGKRHGGNLCWTKTGRCLKCGSSDHRIRECPKLKKFVPRGVPTAAIMKPTARPQEPARAYVSARDDTDDVTRGETSVPILEEDIVRSDSECEE</sequence>
<evidence type="ECO:0000256" key="1">
    <source>
        <dbReference type="PROSITE-ProRule" id="PRU00047"/>
    </source>
</evidence>
<feature type="region of interest" description="Disordered" evidence="2">
    <location>
        <begin position="1"/>
        <end position="57"/>
    </location>
</feature>
<dbReference type="SMART" id="SM00343">
    <property type="entry name" value="ZnF_C2HC"/>
    <property type="match status" value="1"/>
</dbReference>